<keyword evidence="2" id="KW-1185">Reference proteome</keyword>
<reference evidence="1 2" key="1">
    <citation type="submission" date="2019-03" db="EMBL/GenBank/DDBJ databases">
        <title>Pragia sp. nov. isolated from the gut tract of Carduelis flavirostris.</title>
        <authorList>
            <person name="Ge Y."/>
        </authorList>
    </citation>
    <scope>NUCLEOTIDE SEQUENCE [LARGE SCALE GENOMIC DNA]</scope>
    <source>
        <strain evidence="1 2">CF-458</strain>
    </source>
</reference>
<dbReference type="OrthoDB" id="6445597at2"/>
<dbReference type="AlphaFoldDB" id="A0A411WGV0"/>
<name>A0A411WGV0_9GAMM</name>
<dbReference type="NCBIfam" id="NF033650">
    <property type="entry name" value="ANR_neg_reg"/>
    <property type="match status" value="1"/>
</dbReference>
<dbReference type="EMBL" id="CP034752">
    <property type="protein sequence ID" value="QBH95488.1"/>
    <property type="molecule type" value="Genomic_DNA"/>
</dbReference>
<organism evidence="1 2">
    <name type="scientific">Limnobaculum zhutongyuii</name>
    <dbReference type="NCBI Taxonomy" id="2498113"/>
    <lineage>
        <taxon>Bacteria</taxon>
        <taxon>Pseudomonadati</taxon>
        <taxon>Pseudomonadota</taxon>
        <taxon>Gammaproteobacteria</taxon>
        <taxon>Enterobacterales</taxon>
        <taxon>Budviciaceae</taxon>
        <taxon>Limnobaculum</taxon>
    </lineage>
</organism>
<dbReference type="RefSeq" id="WP_130590479.1">
    <property type="nucleotide sequence ID" value="NZ_CP034752.1"/>
</dbReference>
<proteinExistence type="predicted"/>
<evidence type="ECO:0000313" key="1">
    <source>
        <dbReference type="EMBL" id="QBH95488.1"/>
    </source>
</evidence>
<protein>
    <submittedName>
        <fullName evidence="1">ANR family transcriptional regulator</fullName>
    </submittedName>
</protein>
<sequence length="66" mass="7576">MANRAFRMVSQRAVNAEKSGNYAAAYTYWHDASLLAIKPVNVWHAETRRDFCATCNRYGWGKKYAS</sequence>
<accession>A0A411WGV0</accession>
<dbReference type="Proteomes" id="UP000293154">
    <property type="component" value="Chromosome"/>
</dbReference>
<evidence type="ECO:0000313" key="2">
    <source>
        <dbReference type="Proteomes" id="UP000293154"/>
    </source>
</evidence>
<gene>
    <name evidence="1" type="ORF">EKN56_03140</name>
</gene>
<dbReference type="KEGG" id="prag:EKN56_03140"/>
<dbReference type="InterPro" id="IPR047666">
    <property type="entry name" value="ANR_neg_reg"/>
</dbReference>